<dbReference type="PANTHER" id="PTHR38009:SF1">
    <property type="entry name" value="CONSERVED HYPOTHETICAL PHAGE TAIL PROTEIN"/>
    <property type="match status" value="1"/>
</dbReference>
<dbReference type="EMBL" id="CAJVAX010000017">
    <property type="protein sequence ID" value="CAG7642838.1"/>
    <property type="molecule type" value="Genomic_DNA"/>
</dbReference>
<accession>A0A9W4H1H6</accession>
<proteinExistence type="predicted"/>
<evidence type="ECO:0000313" key="2">
    <source>
        <dbReference type="Proteomes" id="UP001153328"/>
    </source>
</evidence>
<reference evidence="1" key="1">
    <citation type="submission" date="2021-06" db="EMBL/GenBank/DDBJ databases">
        <authorList>
            <person name="Arsene-Ploetze F."/>
        </authorList>
    </citation>
    <scope>NUCLEOTIDE SEQUENCE</scope>
    <source>
        <strain evidence="1">SBRY1</strain>
    </source>
</reference>
<dbReference type="InterPro" id="IPR011747">
    <property type="entry name" value="CHP02241"/>
</dbReference>
<dbReference type="PANTHER" id="PTHR38009">
    <property type="entry name" value="CONSERVED HYPOTHETICAL PHAGE TAIL PROTEIN"/>
    <property type="match status" value="1"/>
</dbReference>
<dbReference type="RefSeq" id="WP_205042999.1">
    <property type="nucleotide sequence ID" value="NZ_CAJVAX010000017.1"/>
</dbReference>
<evidence type="ECO:0000313" key="1">
    <source>
        <dbReference type="EMBL" id="CAG7642838.1"/>
    </source>
</evidence>
<dbReference type="GO" id="GO:0005198">
    <property type="term" value="F:structural molecule activity"/>
    <property type="evidence" value="ECO:0007669"/>
    <property type="project" value="InterPro"/>
</dbReference>
<gene>
    <name evidence="1" type="ORF">SBRY_30703</name>
</gene>
<organism evidence="1 2">
    <name type="scientific">Actinacidiphila bryophytorum</name>
    <dbReference type="NCBI Taxonomy" id="1436133"/>
    <lineage>
        <taxon>Bacteria</taxon>
        <taxon>Bacillati</taxon>
        <taxon>Actinomycetota</taxon>
        <taxon>Actinomycetes</taxon>
        <taxon>Kitasatosporales</taxon>
        <taxon>Streptomycetaceae</taxon>
        <taxon>Actinacidiphila</taxon>
    </lineage>
</organism>
<comment type="caution">
    <text evidence="1">The sequence shown here is derived from an EMBL/GenBank/DDBJ whole genome shotgun (WGS) entry which is preliminary data.</text>
</comment>
<name>A0A9W4H1H6_9ACTN</name>
<dbReference type="AlphaFoldDB" id="A0A9W4H1H6"/>
<dbReference type="Pfam" id="PF06841">
    <property type="entry name" value="Phage_T4_gp19"/>
    <property type="match status" value="1"/>
</dbReference>
<dbReference type="InterPro" id="IPR010667">
    <property type="entry name" value="Phage_T4_Gp19"/>
</dbReference>
<protein>
    <submittedName>
        <fullName evidence="1">Phage tail protein</fullName>
    </submittedName>
</protein>
<sequence length="146" mass="15760">MASPAAAADPAVSVCFVVEIDDFDLGAFNSCEGLGCEVVLEQREEGGNNGYVWQLPSRIKFSNIKLTRPITKDTEKVTRWIASMVAGVTRKTGHISAMTVDGTVVARWSLMDVVPVRWQGPSLSVDTPKVATETLEIAHHGFLAAD</sequence>
<dbReference type="NCBIfam" id="TIGR02241">
    <property type="entry name" value="conserved hypothetical phage tail region protein"/>
    <property type="match status" value="1"/>
</dbReference>
<keyword evidence="2" id="KW-1185">Reference proteome</keyword>
<dbReference type="Proteomes" id="UP001153328">
    <property type="component" value="Unassembled WGS sequence"/>
</dbReference>